<reference evidence="7 8" key="1">
    <citation type="submission" date="2015-01" db="EMBL/GenBank/DDBJ databases">
        <title>Evolution of Trichinella species and genotypes.</title>
        <authorList>
            <person name="Korhonen P.K."/>
            <person name="Edoardo P."/>
            <person name="Giuseppe L.R."/>
            <person name="Gasser R.B."/>
        </authorList>
    </citation>
    <scope>NUCLEOTIDE SEQUENCE [LARGE SCALE GENOMIC DNA]</scope>
    <source>
        <strain evidence="7">ISS588</strain>
    </source>
</reference>
<dbReference type="GO" id="GO:0031314">
    <property type="term" value="C:extrinsic component of mitochondrial inner membrane"/>
    <property type="evidence" value="ECO:0007669"/>
    <property type="project" value="UniProtKB-UniRule"/>
</dbReference>
<dbReference type="PANTHER" id="PTHR12922">
    <property type="entry name" value="UBIQUINONE BIOSYNTHESIS PROTEIN"/>
    <property type="match status" value="1"/>
</dbReference>
<accession>A0A0V1IGE1</accession>
<evidence type="ECO:0000256" key="5">
    <source>
        <dbReference type="ARBA" id="ARBA00023239"/>
    </source>
</evidence>
<comment type="catalytic activity">
    <reaction evidence="6">
        <text>a 4-hydroxy-3-methoxy-5-(all-trans-polyprenyl)benzoate + H(+) = a 2-methoxy-6-(all-trans-polyprenyl)phenol + CO2</text>
        <dbReference type="Rhea" id="RHEA:81179"/>
        <dbReference type="Rhea" id="RHEA-COMP:9551"/>
        <dbReference type="Rhea" id="RHEA-COMP:10931"/>
        <dbReference type="ChEBI" id="CHEBI:15378"/>
        <dbReference type="ChEBI" id="CHEBI:16526"/>
        <dbReference type="ChEBI" id="CHEBI:62731"/>
        <dbReference type="ChEBI" id="CHEBI:84443"/>
        <dbReference type="EC" id="4.1.1.130"/>
    </reaction>
</comment>
<dbReference type="PROSITE" id="PS51257">
    <property type="entry name" value="PROKAR_LIPOPROTEIN"/>
    <property type="match status" value="1"/>
</dbReference>
<protein>
    <recommendedName>
        <fullName evidence="6">Ubiquinone biosynthesis protein COQ4 homolog, mitochondrial</fullName>
    </recommendedName>
    <alternativeName>
        <fullName evidence="6">4-hydroxy-3-methoxy-5-polyprenylbenzoate decarboxylase</fullName>
        <ecNumber evidence="6">4.1.1.130</ecNumber>
    </alternativeName>
    <alternativeName>
        <fullName evidence="6">Coenzyme Q biosynthesis protein 4 homolog</fullName>
    </alternativeName>
</protein>
<evidence type="ECO:0000256" key="1">
    <source>
        <dbReference type="ARBA" id="ARBA00022688"/>
    </source>
</evidence>
<dbReference type="Proteomes" id="UP000054805">
    <property type="component" value="Unassembled WGS sequence"/>
</dbReference>
<keyword evidence="7" id="KW-0830">Ubiquinone</keyword>
<dbReference type="AlphaFoldDB" id="A0A0V1IGE1"/>
<sequence length="272" mass="31885">MRNEMKLLFCCLFISSCDFFTNFTVFFLFLKLYQLIAFVLMKKMSAKLYPTHIPTTSLQKAILASGSALTAILNPWRGDAVACMGETTAGWVLPKIYQRMMEDPEGQRILLEKPRIQDDTISLEKLRNMPDCTLGREYARFLDRLKTTPSARPNVQFIDDVELAYVMTRYRETHDLFHTLLQMPTNILGEVMVKWFEGIQFGFPMCITGGLFGAFRLYPKQRELFRLHLNWIVHNAKHSRFLMNVYWENYWTTDLRELRASLNLDEPPELLK</sequence>
<keyword evidence="6" id="KW-0862">Zinc</keyword>
<dbReference type="PANTHER" id="PTHR12922:SF7">
    <property type="entry name" value="UBIQUINONE BIOSYNTHESIS PROTEIN COQ4 HOMOLOG, MITOCHONDRIAL"/>
    <property type="match status" value="1"/>
</dbReference>
<evidence type="ECO:0000256" key="4">
    <source>
        <dbReference type="ARBA" id="ARBA00023136"/>
    </source>
</evidence>
<comment type="similarity">
    <text evidence="6">Belongs to the COQ4 family.</text>
</comment>
<dbReference type="InterPro" id="IPR027540">
    <property type="entry name" value="Coq4_euk"/>
</dbReference>
<proteinExistence type="inferred from homology"/>
<comment type="cofactor">
    <cofactor evidence="6">
        <name>Zn(2+)</name>
        <dbReference type="ChEBI" id="CHEBI:29105"/>
    </cofactor>
</comment>
<dbReference type="EMBL" id="JYDS01000192">
    <property type="protein sequence ID" value="KRZ21827.1"/>
    <property type="molecule type" value="Genomic_DNA"/>
</dbReference>
<comment type="function">
    <text evidence="6">Lyase that catalyzes the C1-decarboxylation of 4-hydroxy-3-methoxy-5-(all-trans-polyprenyl)benzoic acid into 2-methoxy-6-(all-trans-polyprenyl)phenol during ubiquinone biosynthesis.</text>
</comment>
<feature type="binding site" evidence="6">
    <location>
        <position position="174"/>
    </location>
    <ligand>
        <name>Zn(2+)</name>
        <dbReference type="ChEBI" id="CHEBI:29105"/>
    </ligand>
</feature>
<comment type="subunit">
    <text evidence="6">Component of a multi-subunit COQ enzyme complex.</text>
</comment>
<dbReference type="UniPathway" id="UPA00232"/>
<comment type="subcellular location">
    <subcellularLocation>
        <location evidence="6">Mitochondrion inner membrane</location>
        <topology evidence="6">Peripheral membrane protein</topology>
        <orientation evidence="6">Matrix side</orientation>
    </subcellularLocation>
</comment>
<comment type="caution">
    <text evidence="7">The sequence shown here is derived from an EMBL/GenBank/DDBJ whole genome shotgun (WGS) entry which is preliminary data.</text>
</comment>
<gene>
    <name evidence="7" type="primary">Lsm2</name>
    <name evidence="7" type="ORF">T4B_14150</name>
</gene>
<evidence type="ECO:0000256" key="3">
    <source>
        <dbReference type="ARBA" id="ARBA00023128"/>
    </source>
</evidence>
<keyword evidence="1 6" id="KW-0831">Ubiquinone biosynthesis</keyword>
<keyword evidence="3 6" id="KW-0496">Mitochondrion</keyword>
<feature type="binding site" evidence="6">
    <location>
        <position position="178"/>
    </location>
    <ligand>
        <name>Zn(2+)</name>
        <dbReference type="ChEBI" id="CHEBI:29105"/>
    </ligand>
</feature>
<evidence type="ECO:0000313" key="8">
    <source>
        <dbReference type="Proteomes" id="UP000054805"/>
    </source>
</evidence>
<keyword evidence="2 6" id="KW-0999">Mitochondrion inner membrane</keyword>
<evidence type="ECO:0000313" key="7">
    <source>
        <dbReference type="EMBL" id="KRZ21827.1"/>
    </source>
</evidence>
<evidence type="ECO:0000256" key="2">
    <source>
        <dbReference type="ARBA" id="ARBA00022792"/>
    </source>
</evidence>
<name>A0A0V1IGE1_TRIPS</name>
<dbReference type="GO" id="GO:0008270">
    <property type="term" value="F:zinc ion binding"/>
    <property type="evidence" value="ECO:0007669"/>
    <property type="project" value="UniProtKB-UniRule"/>
</dbReference>
<keyword evidence="5 6" id="KW-0456">Lyase</keyword>
<feature type="binding site" evidence="6">
    <location>
        <position position="190"/>
    </location>
    <ligand>
        <name>Zn(2+)</name>
        <dbReference type="ChEBI" id="CHEBI:29105"/>
    </ligand>
</feature>
<keyword evidence="4 6" id="KW-0472">Membrane</keyword>
<dbReference type="HAMAP" id="MF_03111">
    <property type="entry name" value="Coq4"/>
    <property type="match status" value="1"/>
</dbReference>
<keyword evidence="6" id="KW-0479">Metal-binding</keyword>
<dbReference type="EC" id="4.1.1.130" evidence="6"/>
<dbReference type="GO" id="GO:0120539">
    <property type="term" value="F:4-hydroxy-3-methoxy-5-polyprenylbenzoate decarboxylase activity"/>
    <property type="evidence" value="ECO:0007669"/>
    <property type="project" value="UniProtKB-EC"/>
</dbReference>
<feature type="binding site" evidence="6">
    <location>
        <position position="175"/>
    </location>
    <ligand>
        <name>Zn(2+)</name>
        <dbReference type="ChEBI" id="CHEBI:29105"/>
    </ligand>
</feature>
<keyword evidence="8" id="KW-1185">Reference proteome</keyword>
<comment type="pathway">
    <text evidence="6">Cofactor biosynthesis; ubiquinone biosynthesis.</text>
</comment>
<dbReference type="Pfam" id="PF05019">
    <property type="entry name" value="Coq4"/>
    <property type="match status" value="1"/>
</dbReference>
<dbReference type="InterPro" id="IPR007715">
    <property type="entry name" value="Coq4"/>
</dbReference>
<evidence type="ECO:0000256" key="6">
    <source>
        <dbReference type="HAMAP-Rule" id="MF_03111"/>
    </source>
</evidence>
<organism evidence="7 8">
    <name type="scientific">Trichinella pseudospiralis</name>
    <name type="common">Parasitic roundworm</name>
    <dbReference type="NCBI Taxonomy" id="6337"/>
    <lineage>
        <taxon>Eukaryota</taxon>
        <taxon>Metazoa</taxon>
        <taxon>Ecdysozoa</taxon>
        <taxon>Nematoda</taxon>
        <taxon>Enoplea</taxon>
        <taxon>Dorylaimia</taxon>
        <taxon>Trichinellida</taxon>
        <taxon>Trichinellidae</taxon>
        <taxon>Trichinella</taxon>
    </lineage>
</organism>